<evidence type="ECO:0000313" key="1">
    <source>
        <dbReference type="EMBL" id="CAI9164691.1"/>
    </source>
</evidence>
<keyword evidence="2" id="KW-1185">Reference proteome</keyword>
<sequence length="109" mass="11471">MNLTWLWAVRDAPQEGPLLPGIVQGSCMVPVSPSVAATASVQFPSIPTDYERVRAWPPAHAQDTVSSSSIGTCNAEGWGEMFTVVLGSISSSFCKMGSVLPSGQVMLCV</sequence>
<dbReference type="EMBL" id="OX459959">
    <property type="protein sequence ID" value="CAI9164691.1"/>
    <property type="molecule type" value="Genomic_DNA"/>
</dbReference>
<evidence type="ECO:0000313" key="2">
    <source>
        <dbReference type="Proteomes" id="UP001176941"/>
    </source>
</evidence>
<gene>
    <name evidence="1" type="ORF">MRATA1EN1_LOCUS13653</name>
</gene>
<proteinExistence type="predicted"/>
<reference evidence="1" key="1">
    <citation type="submission" date="2023-04" db="EMBL/GenBank/DDBJ databases">
        <authorList>
            <consortium name="ELIXIR-Norway"/>
        </authorList>
    </citation>
    <scope>NUCLEOTIDE SEQUENCE [LARGE SCALE GENOMIC DNA]</scope>
</reference>
<organism evidence="1 2">
    <name type="scientific">Rangifer tarandus platyrhynchus</name>
    <name type="common">Svalbard reindeer</name>
    <dbReference type="NCBI Taxonomy" id="3082113"/>
    <lineage>
        <taxon>Eukaryota</taxon>
        <taxon>Metazoa</taxon>
        <taxon>Chordata</taxon>
        <taxon>Craniata</taxon>
        <taxon>Vertebrata</taxon>
        <taxon>Euteleostomi</taxon>
        <taxon>Mammalia</taxon>
        <taxon>Eutheria</taxon>
        <taxon>Laurasiatheria</taxon>
        <taxon>Artiodactyla</taxon>
        <taxon>Ruminantia</taxon>
        <taxon>Pecora</taxon>
        <taxon>Cervidae</taxon>
        <taxon>Odocoileinae</taxon>
        <taxon>Rangifer</taxon>
    </lineage>
</organism>
<dbReference type="Proteomes" id="UP001176941">
    <property type="component" value="Chromosome 23"/>
</dbReference>
<accession>A0ABN8YVM0</accession>
<name>A0ABN8YVM0_RANTA</name>
<protein>
    <submittedName>
        <fullName evidence="1">Uncharacterized protein</fullName>
    </submittedName>
</protein>